<sequence length="52" mass="5763">MMQMMQMTLMHAKCGSSALRKNGTSNDKAKCLYTFCRHQAVFAPAAPRKAAQ</sequence>
<dbReference type="KEGG" id="hsw:Hsw_PB0029"/>
<dbReference type="PATRIC" id="fig|1227739.3.peg.27"/>
<reference evidence="1 2" key="1">
    <citation type="submission" date="2014-01" db="EMBL/GenBank/DDBJ databases">
        <title>Complete sequence of plasmid2 of ionizing-radiation resistance bacterium Hymenobacter swuensis DY53.</title>
        <authorList>
            <person name="Jung J.-H."/>
            <person name="Jeong S.-W."/>
            <person name="Joe M.-H."/>
            <person name="Cho y.-j."/>
            <person name="Kim M.-K."/>
            <person name="Lim S.-Y."/>
        </authorList>
    </citation>
    <scope>NUCLEOTIDE SEQUENCE [LARGE SCALE GENOMIC DNA]</scope>
    <source>
        <strain evidence="1 2">DY53</strain>
        <plasmid evidence="1 2">pHsw2</plasmid>
    </source>
</reference>
<keyword evidence="1" id="KW-0614">Plasmid</keyword>
<organism evidence="1 2">
    <name type="scientific">Hymenobacter swuensis DY53</name>
    <dbReference type="NCBI Taxonomy" id="1227739"/>
    <lineage>
        <taxon>Bacteria</taxon>
        <taxon>Pseudomonadati</taxon>
        <taxon>Bacteroidota</taxon>
        <taxon>Cytophagia</taxon>
        <taxon>Cytophagales</taxon>
        <taxon>Hymenobacteraceae</taxon>
        <taxon>Hymenobacter</taxon>
    </lineage>
</organism>
<dbReference type="RefSeq" id="WP_155832726.1">
    <property type="nucleotide sequence ID" value="NZ_CP007143.1"/>
</dbReference>
<dbReference type="AlphaFoldDB" id="W8EQ71"/>
<dbReference type="Proteomes" id="UP000019423">
    <property type="component" value="Plasmid pHsw2"/>
</dbReference>
<accession>W8EQ71</accession>
<evidence type="ECO:0000313" key="1">
    <source>
        <dbReference type="EMBL" id="AHJ95319.1"/>
    </source>
</evidence>
<proteinExistence type="predicted"/>
<keyword evidence="2" id="KW-1185">Reference proteome</keyword>
<dbReference type="HOGENOM" id="CLU_3080682_0_0_10"/>
<protein>
    <submittedName>
        <fullName evidence="1">Uncharacterized protein</fullName>
    </submittedName>
</protein>
<evidence type="ECO:0000313" key="2">
    <source>
        <dbReference type="Proteomes" id="UP000019423"/>
    </source>
</evidence>
<dbReference type="OrthoDB" id="885293at2"/>
<gene>
    <name evidence="1" type="ORF">Hsw_PB0029</name>
</gene>
<name>W8EQ71_9BACT</name>
<dbReference type="EMBL" id="CP007143">
    <property type="protein sequence ID" value="AHJ95319.1"/>
    <property type="molecule type" value="Genomic_DNA"/>
</dbReference>
<geneLocation type="plasmid" evidence="1 2">
    <name>pHsw2</name>
</geneLocation>